<evidence type="ECO:0000256" key="5">
    <source>
        <dbReference type="ARBA" id="ARBA00022741"/>
    </source>
</evidence>
<keyword evidence="4" id="KW-1003">Cell membrane</keyword>
<dbReference type="PANTHER" id="PTHR43553:SF27">
    <property type="entry name" value="ENERGY-COUPLING FACTOR TRANSPORTER ATP-BINDING PROTEIN ECFA2"/>
    <property type="match status" value="1"/>
</dbReference>
<feature type="domain" description="ABC transporter" evidence="9">
    <location>
        <begin position="5"/>
        <end position="243"/>
    </location>
</feature>
<proteinExistence type="inferred from homology"/>
<evidence type="ECO:0000256" key="1">
    <source>
        <dbReference type="ARBA" id="ARBA00004202"/>
    </source>
</evidence>
<dbReference type="STRING" id="201973.SAMN04488025_12260"/>
<dbReference type="InterPro" id="IPR003439">
    <property type="entry name" value="ABC_transporter-like_ATP-bd"/>
</dbReference>
<dbReference type="PROSITE" id="PS00211">
    <property type="entry name" value="ABC_TRANSPORTER_1"/>
    <property type="match status" value="1"/>
</dbReference>
<comment type="subcellular location">
    <subcellularLocation>
        <location evidence="1">Cell membrane</location>
        <topology evidence="1">Peripheral membrane protein</topology>
    </subcellularLocation>
</comment>
<keyword evidence="7" id="KW-1278">Translocase</keyword>
<dbReference type="InterPro" id="IPR015856">
    <property type="entry name" value="ABC_transpr_CbiO/EcfA_su"/>
</dbReference>
<evidence type="ECO:0000259" key="9">
    <source>
        <dbReference type="PROSITE" id="PS50893"/>
    </source>
</evidence>
<dbReference type="InterPro" id="IPR050095">
    <property type="entry name" value="ECF_ABC_transporter_ATP-bd"/>
</dbReference>
<comment type="similarity">
    <text evidence="2">Belongs to the ABC transporter superfamily.</text>
</comment>
<evidence type="ECO:0000313" key="11">
    <source>
        <dbReference type="Proteomes" id="UP000198661"/>
    </source>
</evidence>
<dbReference type="EMBL" id="FOOK01000022">
    <property type="protein sequence ID" value="SFG24661.1"/>
    <property type="molecule type" value="Genomic_DNA"/>
</dbReference>
<keyword evidence="3" id="KW-0813">Transport</keyword>
<dbReference type="GO" id="GO:0016887">
    <property type="term" value="F:ATP hydrolysis activity"/>
    <property type="evidence" value="ECO:0007669"/>
    <property type="project" value="InterPro"/>
</dbReference>
<dbReference type="SUPFAM" id="SSF52540">
    <property type="entry name" value="P-loop containing nucleoside triphosphate hydrolases"/>
    <property type="match status" value="1"/>
</dbReference>
<dbReference type="OrthoDB" id="9784332at2"/>
<dbReference type="PANTHER" id="PTHR43553">
    <property type="entry name" value="HEAVY METAL TRANSPORTER"/>
    <property type="match status" value="1"/>
</dbReference>
<sequence length="300" mass="32817">MEIVVEGLSVCYQGGISPEREALSDLSLTIPAGSFAGVVGATGSGKSTLIRVLGGLLRPTRGRVRIGRVLITPERQPPCLAGKVGVVFQFPEHQLFAGTVAEDIAYGPRNLGLSEEEAADRVRRAMEWVGLPPEVADRSPFRLSGGEMRRAAIAGVLAMEPRLLLLDEPAAGLDPSGRRELMERIRLLHRERGMGVVLVSHDMDEVARHADRLFVLSKGRCVFAGTPHELFAQGERLLRWGLNPPETVRLIQRLNERLEPPLPLDRCTLDDLEKALVRRLRSAKPDRGSVPSVREDGSAV</sequence>
<dbReference type="Gene3D" id="3.40.50.300">
    <property type="entry name" value="P-loop containing nucleotide triphosphate hydrolases"/>
    <property type="match status" value="1"/>
</dbReference>
<evidence type="ECO:0000256" key="3">
    <source>
        <dbReference type="ARBA" id="ARBA00022448"/>
    </source>
</evidence>
<gene>
    <name evidence="10" type="ORF">SAMN04488025_12260</name>
</gene>
<name>A0A1I2QGG1_9BACL</name>
<dbReference type="SMART" id="SM00382">
    <property type="entry name" value="AAA"/>
    <property type="match status" value="1"/>
</dbReference>
<dbReference type="Proteomes" id="UP000198661">
    <property type="component" value="Unassembled WGS sequence"/>
</dbReference>
<dbReference type="AlphaFoldDB" id="A0A1I2QGG1"/>
<dbReference type="GO" id="GO:0043190">
    <property type="term" value="C:ATP-binding cassette (ABC) transporter complex"/>
    <property type="evidence" value="ECO:0007669"/>
    <property type="project" value="TreeGrafter"/>
</dbReference>
<keyword evidence="6 10" id="KW-0067">ATP-binding</keyword>
<dbReference type="GO" id="GO:0042626">
    <property type="term" value="F:ATPase-coupled transmembrane transporter activity"/>
    <property type="evidence" value="ECO:0007669"/>
    <property type="project" value="TreeGrafter"/>
</dbReference>
<keyword evidence="8" id="KW-0472">Membrane</keyword>
<dbReference type="Pfam" id="PF00005">
    <property type="entry name" value="ABC_tran"/>
    <property type="match status" value="1"/>
</dbReference>
<dbReference type="CDD" id="cd03225">
    <property type="entry name" value="ABC_cobalt_CbiO_domain1"/>
    <property type="match status" value="1"/>
</dbReference>
<dbReference type="GO" id="GO:0015087">
    <property type="term" value="F:cobalt ion transmembrane transporter activity"/>
    <property type="evidence" value="ECO:0007669"/>
    <property type="project" value="UniProtKB-ARBA"/>
</dbReference>
<dbReference type="InterPro" id="IPR027417">
    <property type="entry name" value="P-loop_NTPase"/>
</dbReference>
<evidence type="ECO:0000256" key="8">
    <source>
        <dbReference type="ARBA" id="ARBA00023136"/>
    </source>
</evidence>
<dbReference type="FunFam" id="3.40.50.300:FF:000224">
    <property type="entry name" value="Energy-coupling factor transporter ATP-binding protein EcfA"/>
    <property type="match status" value="1"/>
</dbReference>
<evidence type="ECO:0000256" key="4">
    <source>
        <dbReference type="ARBA" id="ARBA00022475"/>
    </source>
</evidence>
<protein>
    <submittedName>
        <fullName evidence="10">Energy-coupling factor transport system ATP-binding protein</fullName>
    </submittedName>
</protein>
<evidence type="ECO:0000256" key="2">
    <source>
        <dbReference type="ARBA" id="ARBA00005417"/>
    </source>
</evidence>
<dbReference type="PROSITE" id="PS50893">
    <property type="entry name" value="ABC_TRANSPORTER_2"/>
    <property type="match status" value="1"/>
</dbReference>
<organism evidence="10 11">
    <name type="scientific">Planifilum fulgidum</name>
    <dbReference type="NCBI Taxonomy" id="201973"/>
    <lineage>
        <taxon>Bacteria</taxon>
        <taxon>Bacillati</taxon>
        <taxon>Bacillota</taxon>
        <taxon>Bacilli</taxon>
        <taxon>Bacillales</taxon>
        <taxon>Thermoactinomycetaceae</taxon>
        <taxon>Planifilum</taxon>
    </lineage>
</organism>
<evidence type="ECO:0000313" key="10">
    <source>
        <dbReference type="EMBL" id="SFG24661.1"/>
    </source>
</evidence>
<dbReference type="InterPro" id="IPR017871">
    <property type="entry name" value="ABC_transporter-like_CS"/>
</dbReference>
<dbReference type="RefSeq" id="WP_092039386.1">
    <property type="nucleotide sequence ID" value="NZ_FOOK01000022.1"/>
</dbReference>
<keyword evidence="11" id="KW-1185">Reference proteome</keyword>
<dbReference type="InterPro" id="IPR003593">
    <property type="entry name" value="AAA+_ATPase"/>
</dbReference>
<evidence type="ECO:0000256" key="6">
    <source>
        <dbReference type="ARBA" id="ARBA00022840"/>
    </source>
</evidence>
<dbReference type="GO" id="GO:0005524">
    <property type="term" value="F:ATP binding"/>
    <property type="evidence" value="ECO:0007669"/>
    <property type="project" value="UniProtKB-KW"/>
</dbReference>
<accession>A0A1I2QGG1</accession>
<reference evidence="10 11" key="1">
    <citation type="submission" date="2016-10" db="EMBL/GenBank/DDBJ databases">
        <authorList>
            <person name="de Groot N.N."/>
        </authorList>
    </citation>
    <scope>NUCLEOTIDE SEQUENCE [LARGE SCALE GENOMIC DNA]</scope>
    <source>
        <strain evidence="10 11">DSM 44945</strain>
    </source>
</reference>
<keyword evidence="5" id="KW-0547">Nucleotide-binding</keyword>
<evidence type="ECO:0000256" key="7">
    <source>
        <dbReference type="ARBA" id="ARBA00022967"/>
    </source>
</evidence>